<reference evidence="1 2" key="1">
    <citation type="submission" date="2018-10" db="EMBL/GenBank/DDBJ databases">
        <title>Paraburkholderia sp. 7MK8-2, isolated from soil.</title>
        <authorList>
            <person name="Gao Z.-H."/>
            <person name="Qiu L.-H."/>
        </authorList>
    </citation>
    <scope>NUCLEOTIDE SEQUENCE [LARGE SCALE GENOMIC DNA]</scope>
    <source>
        <strain evidence="1 2">7MK8-2</strain>
    </source>
</reference>
<keyword evidence="2" id="KW-1185">Reference proteome</keyword>
<dbReference type="Proteomes" id="UP000280434">
    <property type="component" value="Unassembled WGS sequence"/>
</dbReference>
<accession>A0A494XCG3</accession>
<dbReference type="RefSeq" id="WP_121278138.1">
    <property type="nucleotide sequence ID" value="NZ_RBZV01000004.1"/>
</dbReference>
<proteinExistence type="predicted"/>
<dbReference type="AlphaFoldDB" id="A0A494XCG3"/>
<organism evidence="1 2">
    <name type="scientific">Trinickia fusca</name>
    <dbReference type="NCBI Taxonomy" id="2419777"/>
    <lineage>
        <taxon>Bacteria</taxon>
        <taxon>Pseudomonadati</taxon>
        <taxon>Pseudomonadota</taxon>
        <taxon>Betaproteobacteria</taxon>
        <taxon>Burkholderiales</taxon>
        <taxon>Burkholderiaceae</taxon>
        <taxon>Trinickia</taxon>
    </lineage>
</organism>
<comment type="caution">
    <text evidence="1">The sequence shown here is derived from an EMBL/GenBank/DDBJ whole genome shotgun (WGS) entry which is preliminary data.</text>
</comment>
<dbReference type="OrthoDB" id="9832780at2"/>
<name>A0A494XCG3_9BURK</name>
<protein>
    <submittedName>
        <fullName evidence="1">Uncharacterized protein</fullName>
    </submittedName>
</protein>
<dbReference type="EMBL" id="RBZV01000004">
    <property type="protein sequence ID" value="RKP48290.1"/>
    <property type="molecule type" value="Genomic_DNA"/>
</dbReference>
<evidence type="ECO:0000313" key="1">
    <source>
        <dbReference type="EMBL" id="RKP48290.1"/>
    </source>
</evidence>
<evidence type="ECO:0000313" key="2">
    <source>
        <dbReference type="Proteomes" id="UP000280434"/>
    </source>
</evidence>
<sequence length="140" mass="15350">MKNSTKLIKVEVAFLFQLADMTVGSETPAELQAKAFSAYEAAHRAVAADYEKLASARKADGTLAYRLEAVAGLAEPRDGAKVFALWFSSADEFAREARVDLAALCGRCMFDAAYELGVNSVFYGARQCRTFESVEWTDIM</sequence>
<gene>
    <name evidence="1" type="ORF">D7S89_13280</name>
</gene>